<name>A0A098S987_9BACT</name>
<protein>
    <recommendedName>
        <fullName evidence="3">HEPN domain-containing protein</fullName>
    </recommendedName>
</protein>
<dbReference type="RefSeq" id="WP_044216976.1">
    <property type="nucleotide sequence ID" value="NZ_JBKAGJ010000001.1"/>
</dbReference>
<dbReference type="STRING" id="1524460.IX84_05000"/>
<reference evidence="1 2" key="1">
    <citation type="journal article" date="2014" name="Int. J. Syst. Evol. Microbiol.">
        <title>Phaeodactylibacter xiamenensis gen. nov., sp. nov., a member of the family Saprospiraceae isolated from the marine alga Phaeodactylum tricornutum.</title>
        <authorList>
            <person name="Chen Z.Jr."/>
            <person name="Lei X."/>
            <person name="Lai Q."/>
            <person name="Li Y."/>
            <person name="Zhang B."/>
            <person name="Zhang J."/>
            <person name="Zhang H."/>
            <person name="Yang L."/>
            <person name="Zheng W."/>
            <person name="Tian Y."/>
            <person name="Yu Z."/>
            <person name="Xu H.Jr."/>
            <person name="Zheng T."/>
        </authorList>
    </citation>
    <scope>NUCLEOTIDE SEQUENCE [LARGE SCALE GENOMIC DNA]</scope>
    <source>
        <strain evidence="1 2">KD52</strain>
    </source>
</reference>
<dbReference type="OrthoDB" id="1440109at2"/>
<proteinExistence type="predicted"/>
<gene>
    <name evidence="1" type="ORF">IX84_05000</name>
</gene>
<dbReference type="EMBL" id="JPOS01000012">
    <property type="protein sequence ID" value="KGE89129.1"/>
    <property type="molecule type" value="Genomic_DNA"/>
</dbReference>
<keyword evidence="2" id="KW-1185">Reference proteome</keyword>
<accession>A0A098S987</accession>
<dbReference type="AlphaFoldDB" id="A0A098S987"/>
<dbReference type="Proteomes" id="UP000029736">
    <property type="component" value="Unassembled WGS sequence"/>
</dbReference>
<evidence type="ECO:0000313" key="1">
    <source>
        <dbReference type="EMBL" id="KGE89129.1"/>
    </source>
</evidence>
<sequence>MRQQNADLLIQEADQLLEFASHEIERAEEDVATHAVCFNSRQSIINYLSSYLQKHGSELPEPVTMAGLLDKCRDIDGRFNLIDISDIGCKHDAEDEAYCMDVKKVADCLRIAKQTRAIAIDEAPAY</sequence>
<organism evidence="1 2">
    <name type="scientific">Phaeodactylibacter xiamenensis</name>
    <dbReference type="NCBI Taxonomy" id="1524460"/>
    <lineage>
        <taxon>Bacteria</taxon>
        <taxon>Pseudomonadati</taxon>
        <taxon>Bacteroidota</taxon>
        <taxon>Saprospiria</taxon>
        <taxon>Saprospirales</taxon>
        <taxon>Haliscomenobacteraceae</taxon>
        <taxon>Phaeodactylibacter</taxon>
    </lineage>
</organism>
<evidence type="ECO:0008006" key="3">
    <source>
        <dbReference type="Google" id="ProtNLM"/>
    </source>
</evidence>
<comment type="caution">
    <text evidence="1">The sequence shown here is derived from an EMBL/GenBank/DDBJ whole genome shotgun (WGS) entry which is preliminary data.</text>
</comment>
<evidence type="ECO:0000313" key="2">
    <source>
        <dbReference type="Proteomes" id="UP000029736"/>
    </source>
</evidence>